<name>A0ABW3SIT3_9BACL</name>
<comment type="caution">
    <text evidence="1">The sequence shown here is derived from an EMBL/GenBank/DDBJ whole genome shotgun (WGS) entry which is preliminary data.</text>
</comment>
<dbReference type="Proteomes" id="UP001597211">
    <property type="component" value="Unassembled WGS sequence"/>
</dbReference>
<protein>
    <recommendedName>
        <fullName evidence="3">Bacteriocin immunity protein</fullName>
    </recommendedName>
</protein>
<dbReference type="RefSeq" id="WP_178020361.1">
    <property type="nucleotide sequence ID" value="NZ_JAKSXN010000116.1"/>
</dbReference>
<evidence type="ECO:0000313" key="2">
    <source>
        <dbReference type="Proteomes" id="UP001597211"/>
    </source>
</evidence>
<proteinExistence type="predicted"/>
<evidence type="ECO:0008006" key="3">
    <source>
        <dbReference type="Google" id="ProtNLM"/>
    </source>
</evidence>
<sequence length="89" mass="10183">MESKREFTSEEISEIEMLVDKAIAASNKEIAKPIINRLEFMHSTLNIEAPKNNIFAELVAYVKVASGQVQEKEHWVNAVNQSLYKLKTF</sequence>
<dbReference type="EMBL" id="JBHTKZ010000105">
    <property type="protein sequence ID" value="MFD1184508.1"/>
    <property type="molecule type" value="Genomic_DNA"/>
</dbReference>
<evidence type="ECO:0000313" key="1">
    <source>
        <dbReference type="EMBL" id="MFD1184508.1"/>
    </source>
</evidence>
<gene>
    <name evidence="1" type="ORF">ACFQ2Z_24570</name>
</gene>
<keyword evidence="2" id="KW-1185">Reference proteome</keyword>
<accession>A0ABW3SIT3</accession>
<reference evidence="2" key="1">
    <citation type="journal article" date="2019" name="Int. J. Syst. Evol. Microbiol.">
        <title>The Global Catalogue of Microorganisms (GCM) 10K type strain sequencing project: providing services to taxonomists for standard genome sequencing and annotation.</title>
        <authorList>
            <consortium name="The Broad Institute Genomics Platform"/>
            <consortium name="The Broad Institute Genome Sequencing Center for Infectious Disease"/>
            <person name="Wu L."/>
            <person name="Ma J."/>
        </authorList>
    </citation>
    <scope>NUCLEOTIDE SEQUENCE [LARGE SCALE GENOMIC DNA]</scope>
    <source>
        <strain evidence="2">CCUG 48216</strain>
    </source>
</reference>
<organism evidence="1 2">
    <name type="scientific">Paenibacillus timonensis</name>
    <dbReference type="NCBI Taxonomy" id="225915"/>
    <lineage>
        <taxon>Bacteria</taxon>
        <taxon>Bacillati</taxon>
        <taxon>Bacillota</taxon>
        <taxon>Bacilli</taxon>
        <taxon>Bacillales</taxon>
        <taxon>Paenibacillaceae</taxon>
        <taxon>Paenibacillus</taxon>
    </lineage>
</organism>